<protein>
    <recommendedName>
        <fullName evidence="3">Protein kinase domain-containing protein</fullName>
    </recommendedName>
</protein>
<dbReference type="PROSITE" id="PS50011">
    <property type="entry name" value="PROTEIN_KINASE_DOM"/>
    <property type="match status" value="1"/>
</dbReference>
<dbReference type="PANTHER" id="PTHR24417:SF7">
    <property type="entry name" value="CHROMATIN MODIFICATION-RELATED PROTEIN EAF1"/>
    <property type="match status" value="1"/>
</dbReference>
<dbReference type="InterPro" id="IPR011009">
    <property type="entry name" value="Kinase-like_dom_sf"/>
</dbReference>
<accession>A0A9P0MKP8</accession>
<feature type="compositionally biased region" description="Low complexity" evidence="1">
    <location>
        <begin position="557"/>
        <end position="566"/>
    </location>
</feature>
<feature type="region of interest" description="Disordered" evidence="1">
    <location>
        <begin position="1782"/>
        <end position="1811"/>
    </location>
</feature>
<gene>
    <name evidence="4" type="ORF">NEZAVI_LOCUS7200</name>
</gene>
<dbReference type="Proteomes" id="UP001152798">
    <property type="component" value="Chromosome 3"/>
</dbReference>
<feature type="region of interest" description="Disordered" evidence="1">
    <location>
        <begin position="1472"/>
        <end position="1507"/>
    </location>
</feature>
<reference evidence="4" key="1">
    <citation type="submission" date="2022-01" db="EMBL/GenBank/DDBJ databases">
        <authorList>
            <person name="King R."/>
        </authorList>
    </citation>
    <scope>NUCLEOTIDE SEQUENCE</scope>
</reference>
<dbReference type="CDD" id="cd00192">
    <property type="entry name" value="PTKc"/>
    <property type="match status" value="1"/>
</dbReference>
<organism evidence="4 5">
    <name type="scientific">Nezara viridula</name>
    <name type="common">Southern green stink bug</name>
    <name type="synonym">Cimex viridulus</name>
    <dbReference type="NCBI Taxonomy" id="85310"/>
    <lineage>
        <taxon>Eukaryota</taxon>
        <taxon>Metazoa</taxon>
        <taxon>Ecdysozoa</taxon>
        <taxon>Arthropoda</taxon>
        <taxon>Hexapoda</taxon>
        <taxon>Insecta</taxon>
        <taxon>Pterygota</taxon>
        <taxon>Neoptera</taxon>
        <taxon>Paraneoptera</taxon>
        <taxon>Hemiptera</taxon>
        <taxon>Heteroptera</taxon>
        <taxon>Panheteroptera</taxon>
        <taxon>Pentatomomorpha</taxon>
        <taxon>Pentatomoidea</taxon>
        <taxon>Pentatomidae</taxon>
        <taxon>Pentatominae</taxon>
        <taxon>Nezara</taxon>
    </lineage>
</organism>
<feature type="region of interest" description="Disordered" evidence="1">
    <location>
        <begin position="2339"/>
        <end position="2403"/>
    </location>
</feature>
<feature type="region of interest" description="Disordered" evidence="1">
    <location>
        <begin position="465"/>
        <end position="485"/>
    </location>
</feature>
<dbReference type="EMBL" id="OV725079">
    <property type="protein sequence ID" value="CAH1397360.1"/>
    <property type="molecule type" value="Genomic_DNA"/>
</dbReference>
<feature type="compositionally biased region" description="Low complexity" evidence="1">
    <location>
        <begin position="2339"/>
        <end position="2356"/>
    </location>
</feature>
<evidence type="ECO:0000259" key="3">
    <source>
        <dbReference type="PROSITE" id="PS50011"/>
    </source>
</evidence>
<feature type="domain" description="Protein kinase" evidence="3">
    <location>
        <begin position="142"/>
        <end position="407"/>
    </location>
</feature>
<dbReference type="OrthoDB" id="5973359at2759"/>
<evidence type="ECO:0000313" key="5">
    <source>
        <dbReference type="Proteomes" id="UP001152798"/>
    </source>
</evidence>
<dbReference type="GO" id="GO:0005524">
    <property type="term" value="F:ATP binding"/>
    <property type="evidence" value="ECO:0007669"/>
    <property type="project" value="InterPro"/>
</dbReference>
<evidence type="ECO:0000256" key="2">
    <source>
        <dbReference type="SAM" id="SignalP"/>
    </source>
</evidence>
<dbReference type="Pfam" id="PF07714">
    <property type="entry name" value="PK_Tyr_Ser-Thr"/>
    <property type="match status" value="1"/>
</dbReference>
<sequence length="2698" mass="299581">MFTCGSILIFAAGFISSNGHPIDPRVILPVSNGFGITIIGAALLISTVIALIACTCCKQRRDGFKEFRNPTAGGHIGFTNTLSELAIFPPPVTVQQQHSPSDDGPAQANVHPPSRPAAFSCVIPSVTDWFVDRNGNFPRQQLFYQKEIGKGWFGKVVKGEARGAKVVVRILREDATPEEKGYFLHEAKPFRDLKHKNISRLYGRCLEHDPFLLLFEYCTNGDLKSFLVTNSGSRNAITEQKISLKMMIDVTEGLKFMNEHGFIHTDLAARNCLVASDLTVKIGDYGTSVDKYQNEYYIVGDVAVPIRWCAPESLTCTQTTIETKEVTEGGNVWSLAVLLWEIAEFGKLPYQDLTDDEVITRVLVQGSARLLPPNCSFGHYLHNVMTLCWRMENRANIEQILMMLMYLKNNPFQESDFESRWRALKPNTVVVVDNHTPIHSPRHTELAQRPHLTTKLEFDSGVDLEIKPTDENPDSCRTSTPNTVSPQLSVASEDIFHPVQHKSPSMTNLKGSLEDVAQFDSWLMGVEQKTEEDRNFVKNISEAIKNLDETLALEKTSSSSQDSSMEGSKKPLLDFKLGPTGNEKKGDSSSSDTEEETWRNRIERGEFTEKVKEKSKSVTDLMVLTHIDSEGSESDSLPSLTRQYSVKKTTVKGVSYTGIGFGSEGNIRNAVLSEELQDKLKQLTTWKNETQSFLVKGASEKNNKNLLFMAAKEASAPISVGDEDPSAAISSAATITAGAEDIACSQTAPFNNDGTPMSSDVTVISSSHSEENSIVNMKAKNVNKESVMKEEMNVNSDCIKGNLVDNENTVISNIKISESVGTEDRRELVVDSKQSASSHSNMDSVPEIVITESESSQVLDELEPSVDMQYVVDIKPRKFVFVCKDADLLSDSSDDEEDSKQDFQVIEPQQEKGSCSVILGSCEEHTLDYFKGLKTTFTPNVSYVDNAPQREGSFDLDEHCVKEESNIVEKHPEVKKLPEVSIVTFSDQSVNNSSEDSKLHFDEEHISNKTTRGNISSIEDGEKGEDISKNIGMNFSGFNESFLHIIDSFIDNERAYTALSIVPDKELSSGISVNSKKVASAEETVEKNTISNPIVNTPIDENKLSNISSPIITENPFITEKSSEEHLDDDKIGENKLSKLTDLNSSFKIENLSSFENLVETPTSRNMISEHTDITSSAKKLNSFTSGTPSEESLVESPLEENLFFDLKGLSNPFKMEESHLSSDNLLETPTIGNTFSKQIDLLFNSDQIGNPSTPRASSKQDLVDVTLNENVFANQVGLNSPFKMENLLSSENLVETPSGGNMISNHTDLNSPFEGQNPFTSGSSSEKSMVDVTFNENMSSKQVNLDSPLKVNIPFSSKHPNFTVHSEIGNPIISKNTSGDLKDIKMNEKSFSKLVDLDSIKMESPVSSGNSFEHLVQVADGENKFSKMVELSSPCKIETTFSSGTSSDEYFTDASIDKNLFFKQVDLDSPPQMESSVLSGSSSEEHLVEIPEDENKSSNKVEPPSPYKIETTFSLRMSPEKHLIDASINKNSFFKQVDVDSPSQMESPVISSEEHLVEIPVDENLSKQVELSSPCKIETSFSSGTSSVEHLVDTTLNKNVFLKQEDIDSTKMESSISSGNISEEHLVEVPIDEKKFSKKVVLSSPRTIGTSSSEEHFVEAPFPFNQPEPVDVHSNITNVKAKSLDSFLSPKNGYEHFVTLRNGLYVEDDSHITNFIPVFNMTESVSENAFMSQNLYYDPYFSVDSGHSSDRCIEQDKKMNDLKNRLEDVVKSGSDFQLKNSEEEYGGKILTPDDERSSDSGFRDKGSLSESVEDTCDEKYNLEDIDAELDEFTLKNIDIKEDLKYYEQLVEPDQEITSGWFLHVRPESTTVDSKDSGWLSQSTEDEERLPLTIDAEFAAAIRNELKEKLPCAQQVEKTEEDASPEQEPATDKFTYPSQLSPILEEQESNQSSLQLNDCSPVFVLPLPEIKTDTFKEDIVKAFESLESSKNGIIMEDLEDGNGLMVFSDDRIIVDDDVLIVDTETNEATLIESPKPQSHLAFILTKKEPESFIDNDSPEVNSDVYVLTPDNAPLTPNSVNTDSHSSPENANMSGLFLSPCSIRSDLFDSGPPSLPFDLGQSLEEVEDIPACEETVIENFTPEICNGNASDHIIDNDISILKGNEAEVIDNKKVDVIQVELTKDSTNNLLEPLSTLQEHEENNKKSYSIEVNLDPLCPANSNLKRSLADEKVPKHLRAEEEIDRLLSRSNKENEIENTNHLNSNSALRNDWLKDLFTNNINSSEINSKEDKNHVNGNLRKTDWPTIEELVYEKRSEKTEQNNCLKPNITSTLALMSPDLSSADSKSLASSFSSTPSSDENKTVAMSTEDSDSSKSSEKLAKPNTLNLKSDASGAPMPSPEDAEKGWRPTICQLMELTDQAAADGEEMTTSFIEPDENGIYTPDWESDISEEQSSSSGEFVWKEGDTEDLLKCVGTDTNSLNDDIIGGAMERIEEEDEDCSSCNGSDTSSETSSGTEFVPSTWNSMAIPMKSALKVNAPQKKNEQKRVVFKKEKYQCIYEYPREESDNEEEEFSPGMWQTPTPVFDYSVFADWELGDGEIISTPIDSVDSDSEESKKPKKEEAEFDFYRLDYNPGPQLERPWSDSLPEDDTDFSPLAADLAPVRLGDLRHTKATLRLELPQLRPDQGEASILDSVSDAPP</sequence>
<feature type="signal peptide" evidence="2">
    <location>
        <begin position="1"/>
        <end position="19"/>
    </location>
</feature>
<proteinExistence type="predicted"/>
<dbReference type="SUPFAM" id="SSF56112">
    <property type="entry name" value="Protein kinase-like (PK-like)"/>
    <property type="match status" value="1"/>
</dbReference>
<dbReference type="PANTHER" id="PTHR24417">
    <property type="entry name" value="SERINE/THREONINE-PROTEIN KINASE LMTK1"/>
    <property type="match status" value="1"/>
</dbReference>
<feature type="region of interest" description="Disordered" evidence="1">
    <location>
        <begin position="555"/>
        <end position="604"/>
    </location>
</feature>
<dbReference type="InterPro" id="IPR000719">
    <property type="entry name" value="Prot_kinase_dom"/>
</dbReference>
<feature type="chain" id="PRO_5040485808" description="Protein kinase domain-containing protein" evidence="2">
    <location>
        <begin position="20"/>
        <end position="2698"/>
    </location>
</feature>
<dbReference type="SMART" id="SM00220">
    <property type="entry name" value="S_TKc"/>
    <property type="match status" value="1"/>
</dbReference>
<evidence type="ECO:0000256" key="1">
    <source>
        <dbReference type="SAM" id="MobiDB-lite"/>
    </source>
</evidence>
<dbReference type="GO" id="GO:0004672">
    <property type="term" value="F:protein kinase activity"/>
    <property type="evidence" value="ECO:0007669"/>
    <property type="project" value="InterPro"/>
</dbReference>
<feature type="region of interest" description="Disordered" evidence="1">
    <location>
        <begin position="2492"/>
        <end position="2520"/>
    </location>
</feature>
<feature type="compositionally biased region" description="Basic and acidic residues" evidence="1">
    <location>
        <begin position="1484"/>
        <end position="1500"/>
    </location>
</feature>
<feature type="compositionally biased region" description="Low complexity" evidence="1">
    <location>
        <begin position="2499"/>
        <end position="2515"/>
    </location>
</feature>
<feature type="compositionally biased region" description="Polar residues" evidence="1">
    <location>
        <begin position="475"/>
        <end position="485"/>
    </location>
</feature>
<dbReference type="Gene3D" id="1.10.510.10">
    <property type="entry name" value="Transferase(Phosphotransferase) domain 1"/>
    <property type="match status" value="1"/>
</dbReference>
<feature type="region of interest" description="Disordered" evidence="1">
    <location>
        <begin position="93"/>
        <end position="112"/>
    </location>
</feature>
<feature type="region of interest" description="Disordered" evidence="1">
    <location>
        <begin position="2599"/>
        <end position="2652"/>
    </location>
</feature>
<keyword evidence="2" id="KW-0732">Signal</keyword>
<feature type="compositionally biased region" description="Basic and acidic residues" evidence="1">
    <location>
        <begin position="2370"/>
        <end position="2379"/>
    </location>
</feature>
<feature type="region of interest" description="Disordered" evidence="1">
    <location>
        <begin position="2677"/>
        <end position="2698"/>
    </location>
</feature>
<dbReference type="InterPro" id="IPR008266">
    <property type="entry name" value="Tyr_kinase_AS"/>
</dbReference>
<dbReference type="PROSITE" id="PS00109">
    <property type="entry name" value="PROTEIN_KINASE_TYR"/>
    <property type="match status" value="1"/>
</dbReference>
<feature type="compositionally biased region" description="Basic and acidic residues" evidence="1">
    <location>
        <begin position="2611"/>
        <end position="2627"/>
    </location>
</feature>
<name>A0A9P0MKP8_NEZVI</name>
<dbReference type="InterPro" id="IPR001245">
    <property type="entry name" value="Ser-Thr/Tyr_kinase_cat_dom"/>
</dbReference>
<feature type="region of interest" description="Disordered" evidence="1">
    <location>
        <begin position="1913"/>
        <end position="1934"/>
    </location>
</feature>
<dbReference type="PRINTS" id="PR00109">
    <property type="entry name" value="TYRKINASE"/>
</dbReference>
<feature type="compositionally biased region" description="Basic and acidic residues" evidence="1">
    <location>
        <begin position="1782"/>
        <end position="1808"/>
    </location>
</feature>
<evidence type="ECO:0000313" key="4">
    <source>
        <dbReference type="EMBL" id="CAH1397360.1"/>
    </source>
</evidence>
<keyword evidence="5" id="KW-1185">Reference proteome</keyword>